<evidence type="ECO:0000313" key="1">
    <source>
        <dbReference type="EMBL" id="CAJ0883473.1"/>
    </source>
</evidence>
<name>A0AA48M6D6_9ZZZZ</name>
<organism evidence="1">
    <name type="scientific">freshwater sediment metagenome</name>
    <dbReference type="NCBI Taxonomy" id="556182"/>
    <lineage>
        <taxon>unclassified sequences</taxon>
        <taxon>metagenomes</taxon>
        <taxon>ecological metagenomes</taxon>
    </lineage>
</organism>
<protein>
    <submittedName>
        <fullName evidence="1">Uncharacterized protein</fullName>
    </submittedName>
</protein>
<dbReference type="EMBL" id="OY288114">
    <property type="protein sequence ID" value="CAJ0883473.1"/>
    <property type="molecule type" value="Genomic_DNA"/>
</dbReference>
<sequence length="102" mass="11270">MKLLQRLCFAMLLAACWGSVALAAGQKICSPIESQKWRTVTPVPREWTGGDCRSFSESIGATQYKLGCLFSETIGEKYSWSVEVKSVEDETAPPPPPRNCGW</sequence>
<proteinExistence type="predicted"/>
<accession>A0AA48M6D6</accession>
<gene>
    <name evidence="1" type="ORF">AMST5_03435</name>
</gene>
<dbReference type="AlphaFoldDB" id="A0AA48M6D6"/>
<reference evidence="1" key="1">
    <citation type="submission" date="2023-07" db="EMBL/GenBank/DDBJ databases">
        <authorList>
            <person name="Pelsma A.J. K."/>
        </authorList>
    </citation>
    <scope>NUCLEOTIDE SEQUENCE</scope>
</reference>